<feature type="transmembrane region" description="Helical" evidence="1">
    <location>
        <begin position="87"/>
        <end position="109"/>
    </location>
</feature>
<comment type="caution">
    <text evidence="2">The sequence shown here is derived from an EMBL/GenBank/DDBJ whole genome shotgun (WGS) entry which is preliminary data.</text>
</comment>
<dbReference type="EMBL" id="DXGA01000106">
    <property type="protein sequence ID" value="HIW93946.1"/>
    <property type="molecule type" value="Genomic_DNA"/>
</dbReference>
<organism evidence="2 3">
    <name type="scientific">Candidatus Flavonifractor merdipullorum</name>
    <dbReference type="NCBI Taxonomy" id="2838590"/>
    <lineage>
        <taxon>Bacteria</taxon>
        <taxon>Bacillati</taxon>
        <taxon>Bacillota</taxon>
        <taxon>Clostridia</taxon>
        <taxon>Eubacteriales</taxon>
        <taxon>Oscillospiraceae</taxon>
        <taxon>Flavonifractor</taxon>
    </lineage>
</organism>
<evidence type="ECO:0000313" key="3">
    <source>
        <dbReference type="Proteomes" id="UP000824192"/>
    </source>
</evidence>
<evidence type="ECO:0000256" key="1">
    <source>
        <dbReference type="SAM" id="Phobius"/>
    </source>
</evidence>
<reference evidence="2" key="1">
    <citation type="journal article" date="2021" name="PeerJ">
        <title>Extensive microbial diversity within the chicken gut microbiome revealed by metagenomics and culture.</title>
        <authorList>
            <person name="Gilroy R."/>
            <person name="Ravi A."/>
            <person name="Getino M."/>
            <person name="Pursley I."/>
            <person name="Horton D.L."/>
            <person name="Alikhan N.F."/>
            <person name="Baker D."/>
            <person name="Gharbi K."/>
            <person name="Hall N."/>
            <person name="Watson M."/>
            <person name="Adriaenssens E.M."/>
            <person name="Foster-Nyarko E."/>
            <person name="Jarju S."/>
            <person name="Secka A."/>
            <person name="Antonio M."/>
            <person name="Oren A."/>
            <person name="Chaudhuri R.R."/>
            <person name="La Ragione R."/>
            <person name="Hildebrand F."/>
            <person name="Pallen M.J."/>
        </authorList>
    </citation>
    <scope>NUCLEOTIDE SEQUENCE</scope>
    <source>
        <strain evidence="2">ChiGjej6B6-1540</strain>
    </source>
</reference>
<keyword evidence="1" id="KW-0812">Transmembrane</keyword>
<feature type="transmembrane region" description="Helical" evidence="1">
    <location>
        <begin position="57"/>
        <end position="75"/>
    </location>
</feature>
<keyword evidence="1" id="KW-0472">Membrane</keyword>
<dbReference type="Pfam" id="PF09858">
    <property type="entry name" value="DUF2085"/>
    <property type="match status" value="1"/>
</dbReference>
<sequence length="121" mass="13703">MLNWLYRWLPILCGCHCREDRSFHYKGRPFPVCARCTGEVTGVLAAVCSVAFWHPPVWVAALLLIPMVADGVIQARTSYESTNPRRFVTGLLFGYGLMVLFLLSLYAAFSFGVSLGERWFH</sequence>
<keyword evidence="1" id="KW-1133">Transmembrane helix</keyword>
<dbReference type="Proteomes" id="UP000824192">
    <property type="component" value="Unassembled WGS sequence"/>
</dbReference>
<dbReference type="InterPro" id="IPR019206">
    <property type="entry name" value="DUF2085_TM"/>
</dbReference>
<evidence type="ECO:0000313" key="2">
    <source>
        <dbReference type="EMBL" id="HIW93946.1"/>
    </source>
</evidence>
<gene>
    <name evidence="2" type="ORF">H9868_05325</name>
</gene>
<proteinExistence type="predicted"/>
<accession>A0A9D1UP90</accession>
<reference evidence="2" key="2">
    <citation type="submission" date="2021-04" db="EMBL/GenBank/DDBJ databases">
        <authorList>
            <person name="Gilroy R."/>
        </authorList>
    </citation>
    <scope>NUCLEOTIDE SEQUENCE</scope>
    <source>
        <strain evidence="2">ChiGjej6B6-1540</strain>
    </source>
</reference>
<name>A0A9D1UP90_9FIRM</name>
<dbReference type="AlphaFoldDB" id="A0A9D1UP90"/>
<protein>
    <submittedName>
        <fullName evidence="2">DUF2085 domain-containing protein</fullName>
    </submittedName>
</protein>